<feature type="region of interest" description="Disordered" evidence="1">
    <location>
        <begin position="14"/>
        <end position="33"/>
    </location>
</feature>
<gene>
    <name evidence="3" type="ORF">FE782_13195</name>
</gene>
<dbReference type="SUPFAM" id="SSF51126">
    <property type="entry name" value="Pectin lyase-like"/>
    <property type="match status" value="1"/>
</dbReference>
<dbReference type="EMBL" id="VCIW01000007">
    <property type="protein sequence ID" value="TLS51859.1"/>
    <property type="molecule type" value="Genomic_DNA"/>
</dbReference>
<evidence type="ECO:0000313" key="3">
    <source>
        <dbReference type="EMBL" id="TLS51859.1"/>
    </source>
</evidence>
<comment type="caution">
    <text evidence="3">The sequence shown here is derived from an EMBL/GenBank/DDBJ whole genome shotgun (WGS) entry which is preliminary data.</text>
</comment>
<dbReference type="InterPro" id="IPR024535">
    <property type="entry name" value="RHGA/B-epi-like_pectate_lyase"/>
</dbReference>
<evidence type="ECO:0000256" key="1">
    <source>
        <dbReference type="SAM" id="MobiDB-lite"/>
    </source>
</evidence>
<sequence length="716" mass="78549">MMALYSTITTKGEVEMNEDSKTDDLHGDSQQSWGKAPISRRKLLAALGVSGAAFIASGLPGGLLPRAQGETVSENVYGNGKDQKKVTQLELQSMNGIQAGTLAEWLSQPPGNINQIYYVTDAGREGHFYYDVADLTSPADGGTIYITGEGVRFKRIYEGSLNARWFGAAADGITDDTDALRRALEASRGKSLYLPHGVYLITDTLTIPRNTFVRGVGNSSWFTFGQRRNELPDSILDMENGTILKFIGSGASRFSSNRSEFQNFTCAVRFERDGDGIQLSDLKILSHFRIRDEFGAITTPDTDQHAMIDVGLWIDNADHIKLNRVSVVGYWQKAGLYIDASGRLSQGGEFGAVEYATIEDCLFQGKIGAAILGGDEGNPPDEFGFSPPAVGSDEMSEGQFGISHVLVSDCFFSGTDHHSNGFASGWQQRIAPDSTPLMIDGFIGSGSPYRVNHQRFVNCSFQTRESASIVLNRVIRPAFVNCRAESGPIRASKYTLLPRLINCEFPYNRTNPAYQEIEHCPGAVIIPEFRRLGHVHLRSFEFKIELRNNNGVIEHRMGKANGIQSSAASKDVEALFRYAIQSGGWNYQTWSATPVPGNGASDDYSKGCFLGEKSFLAKYNLFTCAAIDNHPDYQEAEVSVVESRAADPQLWVRAAVFSTQNVPYRMNGYSSALKLELRNGSGPATTLSQNLPMENNGPASLILKVRGKFYEQIYGV</sequence>
<evidence type="ECO:0000259" key="2">
    <source>
        <dbReference type="Pfam" id="PF12708"/>
    </source>
</evidence>
<protein>
    <recommendedName>
        <fullName evidence="2">Rhamnogalacturonase A/B/Epimerase-like pectate lyase domain-containing protein</fullName>
    </recommendedName>
</protein>
<dbReference type="InterPro" id="IPR012334">
    <property type="entry name" value="Pectin_lyas_fold"/>
</dbReference>
<accession>A0A5R9G9T1</accession>
<proteinExistence type="predicted"/>
<dbReference type="AlphaFoldDB" id="A0A5R9G9T1"/>
<dbReference type="Proteomes" id="UP000309676">
    <property type="component" value="Unassembled WGS sequence"/>
</dbReference>
<organism evidence="3 4">
    <name type="scientific">Paenibacillus antri</name>
    <dbReference type="NCBI Taxonomy" id="2582848"/>
    <lineage>
        <taxon>Bacteria</taxon>
        <taxon>Bacillati</taxon>
        <taxon>Bacillota</taxon>
        <taxon>Bacilli</taxon>
        <taxon>Bacillales</taxon>
        <taxon>Paenibacillaceae</taxon>
        <taxon>Paenibacillus</taxon>
    </lineage>
</organism>
<keyword evidence="4" id="KW-1185">Reference proteome</keyword>
<reference evidence="3 4" key="1">
    <citation type="submission" date="2019-05" db="EMBL/GenBank/DDBJ databases">
        <authorList>
            <person name="Narsing Rao M.P."/>
            <person name="Li W.J."/>
        </authorList>
    </citation>
    <scope>NUCLEOTIDE SEQUENCE [LARGE SCALE GENOMIC DNA]</scope>
    <source>
        <strain evidence="3 4">SYSU_K30003</strain>
    </source>
</reference>
<feature type="compositionally biased region" description="Basic and acidic residues" evidence="1">
    <location>
        <begin position="14"/>
        <end position="27"/>
    </location>
</feature>
<dbReference type="Pfam" id="PF12708">
    <property type="entry name" value="Pect-lyase_RHGA_epim"/>
    <property type="match status" value="1"/>
</dbReference>
<dbReference type="Gene3D" id="2.160.20.10">
    <property type="entry name" value="Single-stranded right-handed beta-helix, Pectin lyase-like"/>
    <property type="match status" value="1"/>
</dbReference>
<name>A0A5R9G9T1_9BACL</name>
<feature type="domain" description="Rhamnogalacturonase A/B/Epimerase-like pectate lyase" evidence="2">
    <location>
        <begin position="162"/>
        <end position="218"/>
    </location>
</feature>
<evidence type="ECO:0000313" key="4">
    <source>
        <dbReference type="Proteomes" id="UP000309676"/>
    </source>
</evidence>
<dbReference type="InterPro" id="IPR011050">
    <property type="entry name" value="Pectin_lyase_fold/virulence"/>
</dbReference>